<feature type="transmembrane region" description="Helical" evidence="10">
    <location>
        <begin position="6"/>
        <end position="28"/>
    </location>
</feature>
<dbReference type="EMBL" id="CACVAU010000085">
    <property type="protein sequence ID" value="CAA6826180.1"/>
    <property type="molecule type" value="Genomic_DNA"/>
</dbReference>
<evidence type="ECO:0000313" key="13">
    <source>
        <dbReference type="EMBL" id="CAA6826180.1"/>
    </source>
</evidence>
<dbReference type="InterPro" id="IPR005467">
    <property type="entry name" value="His_kinase_dom"/>
</dbReference>
<evidence type="ECO:0000256" key="8">
    <source>
        <dbReference type="ARBA" id="ARBA00022989"/>
    </source>
</evidence>
<feature type="domain" description="Histidine kinase" evidence="11">
    <location>
        <begin position="219"/>
        <end position="409"/>
    </location>
</feature>
<comment type="catalytic activity">
    <reaction evidence="1">
        <text>ATP + protein L-histidine = ADP + protein N-phospho-L-histidine.</text>
        <dbReference type="EC" id="2.7.13.3"/>
    </reaction>
</comment>
<dbReference type="PROSITE" id="PS50109">
    <property type="entry name" value="HIS_KIN"/>
    <property type="match status" value="1"/>
</dbReference>
<reference evidence="13" key="1">
    <citation type="submission" date="2020-01" db="EMBL/GenBank/DDBJ databases">
        <authorList>
            <person name="Meier V. D."/>
            <person name="Meier V D."/>
        </authorList>
    </citation>
    <scope>NUCLEOTIDE SEQUENCE</scope>
    <source>
        <strain evidence="13">HLG_WM_MAG_05</strain>
    </source>
</reference>
<gene>
    <name evidence="13" type="ORF">HELGO_WM7559</name>
</gene>
<accession>A0A6S6UA43</accession>
<dbReference type="CDD" id="cd00075">
    <property type="entry name" value="HATPase"/>
    <property type="match status" value="1"/>
</dbReference>
<dbReference type="InterPro" id="IPR036097">
    <property type="entry name" value="HisK_dim/P_sf"/>
</dbReference>
<organism evidence="13">
    <name type="scientific">uncultured Sulfurovum sp</name>
    <dbReference type="NCBI Taxonomy" id="269237"/>
    <lineage>
        <taxon>Bacteria</taxon>
        <taxon>Pseudomonadati</taxon>
        <taxon>Campylobacterota</taxon>
        <taxon>Epsilonproteobacteria</taxon>
        <taxon>Campylobacterales</taxon>
        <taxon>Sulfurovaceae</taxon>
        <taxon>Sulfurovum</taxon>
        <taxon>environmental samples</taxon>
    </lineage>
</organism>
<dbReference type="EC" id="2.7.13.3" evidence="3"/>
<dbReference type="InterPro" id="IPR047994">
    <property type="entry name" value="ArsS-like"/>
</dbReference>
<dbReference type="PANTHER" id="PTHR45528">
    <property type="entry name" value="SENSOR HISTIDINE KINASE CPXA"/>
    <property type="match status" value="1"/>
</dbReference>
<protein>
    <recommendedName>
        <fullName evidence="3">histidine kinase</fullName>
        <ecNumber evidence="3">2.7.13.3</ecNumber>
    </recommendedName>
</protein>
<dbReference type="GO" id="GO:0016020">
    <property type="term" value="C:membrane"/>
    <property type="evidence" value="ECO:0007669"/>
    <property type="project" value="UniProtKB-SubCell"/>
</dbReference>
<dbReference type="GO" id="GO:0000155">
    <property type="term" value="F:phosphorelay sensor kinase activity"/>
    <property type="evidence" value="ECO:0007669"/>
    <property type="project" value="InterPro"/>
</dbReference>
<evidence type="ECO:0000256" key="4">
    <source>
        <dbReference type="ARBA" id="ARBA00022553"/>
    </source>
</evidence>
<dbReference type="Pfam" id="PF02518">
    <property type="entry name" value="HATPase_c"/>
    <property type="match status" value="1"/>
</dbReference>
<sequence>MTLYSKIRIIFLVATLLLTAFFGAYLFIHKSEYMHSTEKRYMQTSRIVLKHFRDAKRNQEAVNFDDKEFLAIIRNSAFNLVHPNKMNKIEKVLKKVQVRSMRRVEIQMLRDKNYFYLFVKHREFKILLEDQIERKIPFELFGFYVLALLFLLFLYFWLTRSLHSLKVLHEKILSVDKGDLSVSFKSEKRDEIAQVSNAFDDALRKIESLMESRQLFLRTIMHELKTPIGKGRLLNEFLEDEKKKDQYDMVFERLELLIEEFSKIEQMLSSSYELKLNKYNVQEMIDQALELMIMEEEEIEEKVEIKTLEPFVLNTDYELFSLGLKNLIDNALKYSTDKKVIIRVYSDRVEIENVGQAFMENLEEYAQPFNSKGNGLGLGLYIVQNIMKMLKLRIAYRYIEGKHLFSIFK</sequence>
<dbReference type="NCBIfam" id="NF038389">
    <property type="entry name" value="ArsS_fam_HK"/>
    <property type="match status" value="1"/>
</dbReference>
<comment type="subcellular location">
    <subcellularLocation>
        <location evidence="2">Membrane</location>
        <topology evidence="2">Multi-pass membrane protein</topology>
    </subcellularLocation>
</comment>
<dbReference type="SUPFAM" id="SSF55874">
    <property type="entry name" value="ATPase domain of HSP90 chaperone/DNA topoisomerase II/histidine kinase"/>
    <property type="match status" value="1"/>
</dbReference>
<feature type="transmembrane region" description="Helical" evidence="10">
    <location>
        <begin position="140"/>
        <end position="158"/>
    </location>
</feature>
<proteinExistence type="predicted"/>
<evidence type="ECO:0000259" key="12">
    <source>
        <dbReference type="PROSITE" id="PS50885"/>
    </source>
</evidence>
<dbReference type="AlphaFoldDB" id="A0A6S6UA43"/>
<evidence type="ECO:0000256" key="7">
    <source>
        <dbReference type="ARBA" id="ARBA00022777"/>
    </source>
</evidence>
<dbReference type="Gene3D" id="3.30.565.10">
    <property type="entry name" value="Histidine kinase-like ATPase, C-terminal domain"/>
    <property type="match status" value="1"/>
</dbReference>
<dbReference type="SMART" id="SM00304">
    <property type="entry name" value="HAMP"/>
    <property type="match status" value="1"/>
</dbReference>
<dbReference type="CDD" id="cd00082">
    <property type="entry name" value="HisKA"/>
    <property type="match status" value="1"/>
</dbReference>
<dbReference type="Gene3D" id="1.10.287.130">
    <property type="match status" value="1"/>
</dbReference>
<dbReference type="InterPro" id="IPR050398">
    <property type="entry name" value="HssS/ArlS-like"/>
</dbReference>
<feature type="domain" description="HAMP" evidence="12">
    <location>
        <begin position="159"/>
        <end position="211"/>
    </location>
</feature>
<keyword evidence="8 10" id="KW-1133">Transmembrane helix</keyword>
<keyword evidence="9 10" id="KW-0472">Membrane</keyword>
<keyword evidence="5" id="KW-0808">Transferase</keyword>
<keyword evidence="7 13" id="KW-0418">Kinase</keyword>
<evidence type="ECO:0000256" key="10">
    <source>
        <dbReference type="SAM" id="Phobius"/>
    </source>
</evidence>
<evidence type="ECO:0000256" key="1">
    <source>
        <dbReference type="ARBA" id="ARBA00000085"/>
    </source>
</evidence>
<keyword evidence="6 10" id="KW-0812">Transmembrane</keyword>
<dbReference type="InterPro" id="IPR036890">
    <property type="entry name" value="HATPase_C_sf"/>
</dbReference>
<evidence type="ECO:0000256" key="2">
    <source>
        <dbReference type="ARBA" id="ARBA00004141"/>
    </source>
</evidence>
<evidence type="ECO:0000256" key="6">
    <source>
        <dbReference type="ARBA" id="ARBA00022692"/>
    </source>
</evidence>
<evidence type="ECO:0000256" key="5">
    <source>
        <dbReference type="ARBA" id="ARBA00022679"/>
    </source>
</evidence>
<name>A0A6S6UA43_9BACT</name>
<dbReference type="SUPFAM" id="SSF47384">
    <property type="entry name" value="Homodimeric domain of signal transducing histidine kinase"/>
    <property type="match status" value="1"/>
</dbReference>
<evidence type="ECO:0000256" key="9">
    <source>
        <dbReference type="ARBA" id="ARBA00023136"/>
    </source>
</evidence>
<dbReference type="PROSITE" id="PS50885">
    <property type="entry name" value="HAMP"/>
    <property type="match status" value="1"/>
</dbReference>
<evidence type="ECO:0000259" key="11">
    <source>
        <dbReference type="PROSITE" id="PS50109"/>
    </source>
</evidence>
<dbReference type="PANTHER" id="PTHR45528:SF12">
    <property type="entry name" value="SENSOR HISTIDINE KINASE ARSS"/>
    <property type="match status" value="1"/>
</dbReference>
<dbReference type="InterPro" id="IPR003594">
    <property type="entry name" value="HATPase_dom"/>
</dbReference>
<dbReference type="InterPro" id="IPR003661">
    <property type="entry name" value="HisK_dim/P_dom"/>
</dbReference>
<keyword evidence="4" id="KW-0597">Phosphoprotein</keyword>
<dbReference type="InterPro" id="IPR003660">
    <property type="entry name" value="HAMP_dom"/>
</dbReference>
<evidence type="ECO:0000256" key="3">
    <source>
        <dbReference type="ARBA" id="ARBA00012438"/>
    </source>
</evidence>